<comment type="caution">
    <text evidence="6">The sequence shown here is derived from an EMBL/GenBank/DDBJ whole genome shotgun (WGS) entry which is preliminary data.</text>
</comment>
<dbReference type="InterPro" id="IPR020892">
    <property type="entry name" value="Cyclophilin-type_PPIase_CS"/>
</dbReference>
<dbReference type="SUPFAM" id="SSF50891">
    <property type="entry name" value="Cyclophilin-like"/>
    <property type="match status" value="1"/>
</dbReference>
<dbReference type="PANTHER" id="PTHR43246">
    <property type="entry name" value="PEPTIDYL-PROLYL CIS-TRANS ISOMERASE CYP38, CHLOROPLASTIC"/>
    <property type="match status" value="1"/>
</dbReference>
<dbReference type="RefSeq" id="WP_345926658.1">
    <property type="nucleotide sequence ID" value="NZ_JBDIVF010000003.1"/>
</dbReference>
<comment type="function">
    <text evidence="4">PPIases accelerate the folding of proteins. It catalyzes the cis-trans isomerization of proline imidic peptide bonds in oligopeptides.</text>
</comment>
<feature type="signal peptide" evidence="4">
    <location>
        <begin position="1"/>
        <end position="30"/>
    </location>
</feature>
<keyword evidence="7" id="KW-1185">Reference proteome</keyword>
<dbReference type="Pfam" id="PF00160">
    <property type="entry name" value="Pro_isomerase"/>
    <property type="match status" value="1"/>
</dbReference>
<dbReference type="InterPro" id="IPR002130">
    <property type="entry name" value="Cyclophilin-type_PPIase_dom"/>
</dbReference>
<evidence type="ECO:0000256" key="4">
    <source>
        <dbReference type="RuleBase" id="RU363019"/>
    </source>
</evidence>
<dbReference type="EC" id="5.2.1.8" evidence="4"/>
<evidence type="ECO:0000256" key="3">
    <source>
        <dbReference type="ARBA" id="ARBA00023235"/>
    </source>
</evidence>
<dbReference type="PROSITE" id="PS50072">
    <property type="entry name" value="CSA_PPIASE_2"/>
    <property type="match status" value="1"/>
</dbReference>
<dbReference type="InterPro" id="IPR044665">
    <property type="entry name" value="E_coli_cyclophilin_A-like"/>
</dbReference>
<keyword evidence="3 4" id="KW-0413">Isomerase</keyword>
<accession>A0ABV2CKS8</accession>
<dbReference type="CDD" id="cd01920">
    <property type="entry name" value="cyclophilin_EcCYP_like"/>
    <property type="match status" value="1"/>
</dbReference>
<name>A0ABV2CKS8_9RHOO</name>
<evidence type="ECO:0000256" key="2">
    <source>
        <dbReference type="ARBA" id="ARBA00023110"/>
    </source>
</evidence>
<dbReference type="PRINTS" id="PR00153">
    <property type="entry name" value="CSAPPISMRASE"/>
</dbReference>
<proteinExistence type="inferred from homology"/>
<dbReference type="InterPro" id="IPR029000">
    <property type="entry name" value="Cyclophilin-like_dom_sf"/>
</dbReference>
<keyword evidence="2 4" id="KW-0697">Rotamase</keyword>
<dbReference type="Proteomes" id="UP001548590">
    <property type="component" value="Unassembled WGS sequence"/>
</dbReference>
<gene>
    <name evidence="6" type="ORF">ABVT11_01540</name>
</gene>
<evidence type="ECO:0000313" key="6">
    <source>
        <dbReference type="EMBL" id="MET1488493.1"/>
    </source>
</evidence>
<keyword evidence="4" id="KW-0732">Signal</keyword>
<organism evidence="6 7">
    <name type="scientific">Uliginosibacterium paludis</name>
    <dbReference type="NCBI Taxonomy" id="1615952"/>
    <lineage>
        <taxon>Bacteria</taxon>
        <taxon>Pseudomonadati</taxon>
        <taxon>Pseudomonadota</taxon>
        <taxon>Betaproteobacteria</taxon>
        <taxon>Rhodocyclales</taxon>
        <taxon>Zoogloeaceae</taxon>
        <taxon>Uliginosibacterium</taxon>
    </lineage>
</organism>
<feature type="chain" id="PRO_5044956857" description="Peptidyl-prolyl cis-trans isomerase" evidence="4">
    <location>
        <begin position="31"/>
        <end position="200"/>
    </location>
</feature>
<feature type="domain" description="PPIase cyclophilin-type" evidence="5">
    <location>
        <begin position="41"/>
        <end position="195"/>
    </location>
</feature>
<sequence>MKYLSLDSGRRLFLALAASLAALSALPVSAQDTAPQVRVTTSLGAFTLELDPLKAPETVANFLRYVDDKHYDGTIFHRVIKDFMIQGGGMLPDMSEKPTRAPIRNEARNGLKNLRGSVAMARTGAPHSATSQFFVNTVDNSFLDAPGQDGWGYAVFGRVVAGMDVVDKIRNVSTRSAGMYQDVPATPVVIQSMRRANEAR</sequence>
<evidence type="ECO:0000256" key="1">
    <source>
        <dbReference type="ARBA" id="ARBA00007365"/>
    </source>
</evidence>
<dbReference type="EMBL" id="JBEWLZ010000001">
    <property type="protein sequence ID" value="MET1488493.1"/>
    <property type="molecule type" value="Genomic_DNA"/>
</dbReference>
<evidence type="ECO:0000313" key="7">
    <source>
        <dbReference type="Proteomes" id="UP001548590"/>
    </source>
</evidence>
<dbReference type="PROSITE" id="PS00170">
    <property type="entry name" value="CSA_PPIASE_1"/>
    <property type="match status" value="1"/>
</dbReference>
<protein>
    <recommendedName>
        <fullName evidence="4">Peptidyl-prolyl cis-trans isomerase</fullName>
        <shortName evidence="4">PPIase</shortName>
        <ecNumber evidence="4">5.2.1.8</ecNumber>
    </recommendedName>
</protein>
<comment type="similarity">
    <text evidence="1 4">Belongs to the cyclophilin-type PPIase family.</text>
</comment>
<comment type="catalytic activity">
    <reaction evidence="4">
        <text>[protein]-peptidylproline (omega=180) = [protein]-peptidylproline (omega=0)</text>
        <dbReference type="Rhea" id="RHEA:16237"/>
        <dbReference type="Rhea" id="RHEA-COMP:10747"/>
        <dbReference type="Rhea" id="RHEA-COMP:10748"/>
        <dbReference type="ChEBI" id="CHEBI:83833"/>
        <dbReference type="ChEBI" id="CHEBI:83834"/>
        <dbReference type="EC" id="5.2.1.8"/>
    </reaction>
</comment>
<evidence type="ECO:0000259" key="5">
    <source>
        <dbReference type="PROSITE" id="PS50072"/>
    </source>
</evidence>
<reference evidence="6 7" key="1">
    <citation type="submission" date="2024-07" db="EMBL/GenBank/DDBJ databases">
        <title>Uliginosibacterium paludis KCTC:42655.</title>
        <authorList>
            <person name="Kim M.K."/>
        </authorList>
    </citation>
    <scope>NUCLEOTIDE SEQUENCE [LARGE SCALE GENOMIC DNA]</scope>
    <source>
        <strain evidence="6 7">KCTC 42655</strain>
    </source>
</reference>
<dbReference type="Gene3D" id="2.40.100.10">
    <property type="entry name" value="Cyclophilin-like"/>
    <property type="match status" value="1"/>
</dbReference>
<dbReference type="GO" id="GO:0016853">
    <property type="term" value="F:isomerase activity"/>
    <property type="evidence" value="ECO:0007669"/>
    <property type="project" value="UniProtKB-KW"/>
</dbReference>